<organism evidence="1 2">
    <name type="scientific">Dawidia soli</name>
    <dbReference type="NCBI Taxonomy" id="2782352"/>
    <lineage>
        <taxon>Bacteria</taxon>
        <taxon>Pseudomonadati</taxon>
        <taxon>Bacteroidota</taxon>
        <taxon>Cytophagia</taxon>
        <taxon>Cytophagales</taxon>
        <taxon>Chryseotaleaceae</taxon>
        <taxon>Dawidia</taxon>
    </lineage>
</organism>
<dbReference type="Proteomes" id="UP001319180">
    <property type="component" value="Unassembled WGS sequence"/>
</dbReference>
<evidence type="ECO:0000313" key="2">
    <source>
        <dbReference type="Proteomes" id="UP001319180"/>
    </source>
</evidence>
<protein>
    <recommendedName>
        <fullName evidence="3">RHS repeat-associated core domain-containing protein</fullName>
    </recommendedName>
</protein>
<comment type="caution">
    <text evidence="1">The sequence shown here is derived from an EMBL/GenBank/DDBJ whole genome shotgun (WGS) entry which is preliminary data.</text>
</comment>
<dbReference type="InterPro" id="IPR022385">
    <property type="entry name" value="Rhs_assc_core"/>
</dbReference>
<accession>A0AAP2GJ41</accession>
<reference evidence="1 2" key="1">
    <citation type="submission" date="2021-05" db="EMBL/GenBank/DDBJ databases">
        <title>A Polyphasic approach of four new species of the genus Ohtaekwangia: Ohtaekwangia histidinii sp. nov., Ohtaekwangia cretensis sp. nov., Ohtaekwangia indiensis sp. nov., Ohtaekwangia reichenbachii sp. nov. from diverse environment.</title>
        <authorList>
            <person name="Octaviana S."/>
        </authorList>
    </citation>
    <scope>NUCLEOTIDE SEQUENCE [LARGE SCALE GENOMIC DNA]</scope>
    <source>
        <strain evidence="1 2">PWU37</strain>
    </source>
</reference>
<dbReference type="Gene3D" id="2.180.10.10">
    <property type="entry name" value="RHS repeat-associated core"/>
    <property type="match status" value="1"/>
</dbReference>
<sequence>MLRPVDRSYRYAYQGQLAELNKETGWSHFESREYDPVIGRWLVPDPAGQHWSPYLAMRNNPVVSVDPNGELAGTIIGALVGAGVSAWKGENVWKGAVSGAIAGATLI</sequence>
<dbReference type="NCBIfam" id="TIGR03696">
    <property type="entry name" value="Rhs_assc_core"/>
    <property type="match status" value="1"/>
</dbReference>
<dbReference type="AlphaFoldDB" id="A0AAP2GJ41"/>
<evidence type="ECO:0008006" key="3">
    <source>
        <dbReference type="Google" id="ProtNLM"/>
    </source>
</evidence>
<keyword evidence="2" id="KW-1185">Reference proteome</keyword>
<name>A0AAP2GJ41_9BACT</name>
<evidence type="ECO:0000313" key="1">
    <source>
        <dbReference type="EMBL" id="MBT1689001.1"/>
    </source>
</evidence>
<dbReference type="RefSeq" id="WP_254092225.1">
    <property type="nucleotide sequence ID" value="NZ_JAHESC010000034.1"/>
</dbReference>
<gene>
    <name evidence="1" type="ORF">KK078_20720</name>
</gene>
<proteinExistence type="predicted"/>
<dbReference type="EMBL" id="JAHESC010000034">
    <property type="protein sequence ID" value="MBT1689001.1"/>
    <property type="molecule type" value="Genomic_DNA"/>
</dbReference>